<evidence type="ECO:0000313" key="3">
    <source>
        <dbReference type="Proteomes" id="UP000324222"/>
    </source>
</evidence>
<sequence length="189" mass="21919">MKKSRDELFLPLTKLIQVHQDCKLANAGTATLTKTKSHRDDSRRHATPRHGGSWQGNGVTDEGHGNGDHGHNKRDHKDSQHAFKYKRFYLTDLLDFFNEINTWRVPQHRATLMQVYLLFQKRLLAIMHTIMCLTNASLLKQRPTPHLAALEAFMAVDCKQPSIRHFFFFPFHLCCHRQHKARPLDAMLG</sequence>
<feature type="compositionally biased region" description="Basic and acidic residues" evidence="1">
    <location>
        <begin position="61"/>
        <end position="78"/>
    </location>
</feature>
<accession>A0A5B7H208</accession>
<keyword evidence="3" id="KW-1185">Reference proteome</keyword>
<name>A0A5B7H208_PORTR</name>
<organism evidence="2 3">
    <name type="scientific">Portunus trituberculatus</name>
    <name type="common">Swimming crab</name>
    <name type="synonym">Neptunus trituberculatus</name>
    <dbReference type="NCBI Taxonomy" id="210409"/>
    <lineage>
        <taxon>Eukaryota</taxon>
        <taxon>Metazoa</taxon>
        <taxon>Ecdysozoa</taxon>
        <taxon>Arthropoda</taxon>
        <taxon>Crustacea</taxon>
        <taxon>Multicrustacea</taxon>
        <taxon>Malacostraca</taxon>
        <taxon>Eumalacostraca</taxon>
        <taxon>Eucarida</taxon>
        <taxon>Decapoda</taxon>
        <taxon>Pleocyemata</taxon>
        <taxon>Brachyura</taxon>
        <taxon>Eubrachyura</taxon>
        <taxon>Portunoidea</taxon>
        <taxon>Portunidae</taxon>
        <taxon>Portuninae</taxon>
        <taxon>Portunus</taxon>
    </lineage>
</organism>
<reference evidence="2 3" key="1">
    <citation type="submission" date="2019-05" db="EMBL/GenBank/DDBJ databases">
        <title>Another draft genome of Portunus trituberculatus and its Hox gene families provides insights of decapod evolution.</title>
        <authorList>
            <person name="Jeong J.-H."/>
            <person name="Song I."/>
            <person name="Kim S."/>
            <person name="Choi T."/>
            <person name="Kim D."/>
            <person name="Ryu S."/>
            <person name="Kim W."/>
        </authorList>
    </citation>
    <scope>NUCLEOTIDE SEQUENCE [LARGE SCALE GENOMIC DNA]</scope>
    <source>
        <tissue evidence="2">Muscle</tissue>
    </source>
</reference>
<evidence type="ECO:0000313" key="2">
    <source>
        <dbReference type="EMBL" id="MPC63387.1"/>
    </source>
</evidence>
<protein>
    <submittedName>
        <fullName evidence="2">Uncharacterized protein</fullName>
    </submittedName>
</protein>
<comment type="caution">
    <text evidence="2">The sequence shown here is derived from an EMBL/GenBank/DDBJ whole genome shotgun (WGS) entry which is preliminary data.</text>
</comment>
<proteinExistence type="predicted"/>
<dbReference type="AlphaFoldDB" id="A0A5B7H208"/>
<dbReference type="Proteomes" id="UP000324222">
    <property type="component" value="Unassembled WGS sequence"/>
</dbReference>
<gene>
    <name evidence="2" type="ORF">E2C01_057485</name>
</gene>
<dbReference type="EMBL" id="VSRR010020737">
    <property type="protein sequence ID" value="MPC63387.1"/>
    <property type="molecule type" value="Genomic_DNA"/>
</dbReference>
<feature type="region of interest" description="Disordered" evidence="1">
    <location>
        <begin position="32"/>
        <end position="78"/>
    </location>
</feature>
<evidence type="ECO:0000256" key="1">
    <source>
        <dbReference type="SAM" id="MobiDB-lite"/>
    </source>
</evidence>